<feature type="region of interest" description="Disordered" evidence="1">
    <location>
        <begin position="1"/>
        <end position="21"/>
    </location>
</feature>
<feature type="compositionally biased region" description="Low complexity" evidence="1">
    <location>
        <begin position="277"/>
        <end position="298"/>
    </location>
</feature>
<evidence type="ECO:0000256" key="1">
    <source>
        <dbReference type="SAM" id="MobiDB-lite"/>
    </source>
</evidence>
<dbReference type="EMBL" id="AP012204">
    <property type="protein sequence ID" value="BAK36250.1"/>
    <property type="molecule type" value="Genomic_DNA"/>
</dbReference>
<protein>
    <recommendedName>
        <fullName evidence="4">DUF222 domain-containing protein</fullName>
    </recommendedName>
</protein>
<sequence>MFDRGQGDGAGSGVGRTPGRVLADRIRAREQRMRSDEVGTVRDVMEWLELHCVDPTDPMATGPAGGVGRRAGSDGTPLVDEFAALEYASLRELAPPTARAFLLDVADLVHRFPKLFRAVMALWIPVWQARKIAVACRQLSLAAALRVDAEIAAKAAGLPWSRLLTQLDAAIKRADPELAERQRVKAKQARYVALCRSEDGINTLIARADQGDLVMVYALVERLAEILAMEGNTELADARRATAFGLLAQPALVLQMLLRHAHDSAHAETSNNTPTDSTPADSAPAGGGSQAQAASEGTRGSEPTAEPVQDSLLGEDEPPAWTAEEYAEPPDPMPDADSGSRWRRRPAPPPESSLFPPGWSSESDWSSEPGRSAEPEGDSPNKASPCPHCGAEDRSGLRLNLPGLSELLTEQGLRAARPRVALNVYLTDQTLATGDGVVRVDHADYGPMLASQLREFLATHACSISVRPVLDPDHLPAVDAYEIPKGVRDAVRLRHVASVFPWSSSTNSHLDLDHTNPYRWDGTPGQTGPRNLGPLLRGEHNARTHGLWTVQAPHPGVFLWRSPHGYYFLCTNQGTQSLGPLPDAWK</sequence>
<feature type="compositionally biased region" description="Polar residues" evidence="1">
    <location>
        <begin position="267"/>
        <end position="276"/>
    </location>
</feature>
<keyword evidence="3" id="KW-1185">Reference proteome</keyword>
<proteinExistence type="predicted"/>
<feature type="region of interest" description="Disordered" evidence="1">
    <location>
        <begin position="264"/>
        <end position="391"/>
    </location>
</feature>
<dbReference type="AlphaFoldDB" id="F5XLI4"/>
<evidence type="ECO:0000313" key="3">
    <source>
        <dbReference type="Proteomes" id="UP000007947"/>
    </source>
</evidence>
<gene>
    <name evidence="2" type="ordered locus">MLP_32360</name>
</gene>
<organism evidence="2 3">
    <name type="scientific">Microlunatus phosphovorus (strain ATCC 700054 / DSM 10555 / JCM 9379 / NBRC 101784 / NCIMB 13414 / VKM Ac-1990 / NM-1)</name>
    <dbReference type="NCBI Taxonomy" id="1032480"/>
    <lineage>
        <taxon>Bacteria</taxon>
        <taxon>Bacillati</taxon>
        <taxon>Actinomycetota</taxon>
        <taxon>Actinomycetes</taxon>
        <taxon>Propionibacteriales</taxon>
        <taxon>Propionibacteriaceae</taxon>
        <taxon>Microlunatus</taxon>
    </lineage>
</organism>
<dbReference type="HOGENOM" id="CLU_443314_0_0_11"/>
<evidence type="ECO:0008006" key="4">
    <source>
        <dbReference type="Google" id="ProtNLM"/>
    </source>
</evidence>
<reference evidence="2 3" key="1">
    <citation type="submission" date="2011-05" db="EMBL/GenBank/DDBJ databases">
        <title>Whole genome sequence of Microlunatus phosphovorus NM-1.</title>
        <authorList>
            <person name="Hosoyama A."/>
            <person name="Sasaki K."/>
            <person name="Harada T."/>
            <person name="Igarashi R."/>
            <person name="Kawakoshi A."/>
            <person name="Sasagawa M."/>
            <person name="Fukada J."/>
            <person name="Nakamura S."/>
            <person name="Katano Y."/>
            <person name="Hanada S."/>
            <person name="Kamagata Y."/>
            <person name="Nakamura N."/>
            <person name="Yamazaki S."/>
            <person name="Fujita N."/>
        </authorList>
    </citation>
    <scope>NUCLEOTIDE SEQUENCE [LARGE SCALE GENOMIC DNA]</scope>
    <source>
        <strain evidence="3">ATCC 700054 / DSM 10555 / JCM 9379 / NBRC 101784 / NCIMB 13414 / VKM Ac-1990 / NM-1</strain>
    </source>
</reference>
<dbReference type="STRING" id="1032480.MLP_32360"/>
<dbReference type="RefSeq" id="WP_013864113.1">
    <property type="nucleotide sequence ID" value="NC_015635.1"/>
</dbReference>
<dbReference type="eggNOG" id="COG1403">
    <property type="taxonomic scope" value="Bacteria"/>
</dbReference>
<feature type="compositionally biased region" description="Gly residues" evidence="1">
    <location>
        <begin position="7"/>
        <end position="16"/>
    </location>
</feature>
<name>F5XLI4_MICPN</name>
<dbReference type="OrthoDB" id="3790359at2"/>
<accession>F5XLI4</accession>
<dbReference type="Proteomes" id="UP000007947">
    <property type="component" value="Chromosome"/>
</dbReference>
<dbReference type="KEGG" id="mph:MLP_32360"/>
<evidence type="ECO:0000313" key="2">
    <source>
        <dbReference type="EMBL" id="BAK36250.1"/>
    </source>
</evidence>